<keyword evidence="5 7" id="KW-1133">Transmembrane helix</keyword>
<feature type="transmembrane region" description="Helical" evidence="7">
    <location>
        <begin position="129"/>
        <end position="150"/>
    </location>
</feature>
<reference evidence="8" key="1">
    <citation type="submission" date="2018-08" db="EMBL/GenBank/DDBJ databases">
        <title>Murine metabolic-syndrome-specific gut microbial biobank.</title>
        <authorList>
            <person name="Liu C."/>
        </authorList>
    </citation>
    <scope>NUCLEOTIDE SEQUENCE [LARGE SCALE GENOMIC DNA]</scope>
    <source>
        <strain evidence="8">Z82</strain>
    </source>
</reference>
<feature type="transmembrane region" description="Helical" evidence="7">
    <location>
        <begin position="39"/>
        <end position="57"/>
    </location>
</feature>
<evidence type="ECO:0000256" key="5">
    <source>
        <dbReference type="ARBA" id="ARBA00022989"/>
    </source>
</evidence>
<keyword evidence="3" id="KW-1003">Cell membrane</keyword>
<dbReference type="PANTHER" id="PTHR36838">
    <property type="entry name" value="AUXIN EFFLUX CARRIER FAMILY PROTEIN"/>
    <property type="match status" value="1"/>
</dbReference>
<dbReference type="GO" id="GO:0055085">
    <property type="term" value="P:transmembrane transport"/>
    <property type="evidence" value="ECO:0007669"/>
    <property type="project" value="InterPro"/>
</dbReference>
<evidence type="ECO:0000256" key="4">
    <source>
        <dbReference type="ARBA" id="ARBA00022692"/>
    </source>
</evidence>
<feature type="transmembrane region" description="Helical" evidence="7">
    <location>
        <begin position="257"/>
        <end position="276"/>
    </location>
</feature>
<name>A0A7C9KD49_9BACT</name>
<evidence type="ECO:0000256" key="1">
    <source>
        <dbReference type="ARBA" id="ARBA00004141"/>
    </source>
</evidence>
<comment type="subcellular location">
    <subcellularLocation>
        <location evidence="1">Membrane</location>
        <topology evidence="1">Multi-pass membrane protein</topology>
    </subcellularLocation>
</comment>
<feature type="transmembrane region" description="Helical" evidence="7">
    <location>
        <begin position="69"/>
        <end position="90"/>
    </location>
</feature>
<organism evidence="8">
    <name type="scientific">Muribaculaceae bacterium Z82</name>
    <dbReference type="NCBI Taxonomy" id="2304548"/>
    <lineage>
        <taxon>Bacteria</taxon>
        <taxon>Pseudomonadati</taxon>
        <taxon>Bacteroidota</taxon>
        <taxon>Bacteroidia</taxon>
        <taxon>Bacteroidales</taxon>
        <taxon>Muribaculaceae</taxon>
    </lineage>
</organism>
<keyword evidence="4 7" id="KW-0812">Transmembrane</keyword>
<proteinExistence type="predicted"/>
<dbReference type="PANTHER" id="PTHR36838:SF1">
    <property type="entry name" value="SLR1864 PROTEIN"/>
    <property type="match status" value="1"/>
</dbReference>
<feature type="transmembrane region" description="Helical" evidence="7">
    <location>
        <begin position="375"/>
        <end position="397"/>
    </location>
</feature>
<feature type="transmembrane region" description="Helical" evidence="7">
    <location>
        <begin position="320"/>
        <end position="338"/>
    </location>
</feature>
<feature type="transmembrane region" description="Helical" evidence="7">
    <location>
        <begin position="288"/>
        <end position="308"/>
    </location>
</feature>
<keyword evidence="6 7" id="KW-0472">Membrane</keyword>
<accession>A0A7C9KD49</accession>
<feature type="transmembrane region" description="Helical" evidence="7">
    <location>
        <begin position="6"/>
        <end position="27"/>
    </location>
</feature>
<dbReference type="InterPro" id="IPR004776">
    <property type="entry name" value="Mem_transp_PIN-like"/>
</dbReference>
<dbReference type="EMBL" id="QWKH01000106">
    <property type="protein sequence ID" value="NBI35353.1"/>
    <property type="molecule type" value="Genomic_DNA"/>
</dbReference>
<comment type="caution">
    <text evidence="8">The sequence shown here is derived from an EMBL/GenBank/DDBJ whole genome shotgun (WGS) entry which is preliminary data.</text>
</comment>
<dbReference type="GO" id="GO:0016020">
    <property type="term" value="C:membrane"/>
    <property type="evidence" value="ECO:0007669"/>
    <property type="project" value="UniProtKB-SubCell"/>
</dbReference>
<dbReference type="AlphaFoldDB" id="A0A7C9KD49"/>
<protein>
    <submittedName>
        <fullName evidence="8">Permease</fullName>
    </submittedName>
</protein>
<evidence type="ECO:0000313" key="8">
    <source>
        <dbReference type="EMBL" id="NBI35353.1"/>
    </source>
</evidence>
<evidence type="ECO:0000256" key="6">
    <source>
        <dbReference type="ARBA" id="ARBA00023136"/>
    </source>
</evidence>
<dbReference type="Pfam" id="PF03547">
    <property type="entry name" value="Mem_trans"/>
    <property type="match status" value="1"/>
</dbReference>
<keyword evidence="2" id="KW-0813">Transport</keyword>
<sequence>METILINDILPILVIMILGYIFGKLRFFDNDQRQGLNKLVLDVALPAALFVSIVKATREMLVSDLTLTILSVVGVVGMFMLSFVLCKVLFHHTTQEAAVCALIAGSPTIGFLGFAVLDPIYGNNVDTNLVIAIVAIVVNAITIPIGFYLINLGQEKDKAKAKLASAGASVAAKVSDAAQTGAKAVASAAAETDGQKAAEACGYKDEGLLAEAKTKLHDVLTPKGEVDVAASSNRGNAPARKMNPNVAAIVNALKQPVCWAPLLAVALVIIGVRFPAELDPCFELIAKANSGVAVLAAGLALSTVKFSLSVETLWNTFFRLILTPAVFVVAGILCGMAGDGDKLSMLVMAVALPPAFSGIIISSRYNIYVREGASSVAVSTVGFAATCILIVWLMPIITKMFG</sequence>
<feature type="transmembrane region" description="Helical" evidence="7">
    <location>
        <begin position="344"/>
        <end position="363"/>
    </location>
</feature>
<evidence type="ECO:0000256" key="3">
    <source>
        <dbReference type="ARBA" id="ARBA00022475"/>
    </source>
</evidence>
<evidence type="ECO:0000256" key="2">
    <source>
        <dbReference type="ARBA" id="ARBA00022448"/>
    </source>
</evidence>
<feature type="transmembrane region" description="Helical" evidence="7">
    <location>
        <begin position="97"/>
        <end position="117"/>
    </location>
</feature>
<evidence type="ECO:0000256" key="7">
    <source>
        <dbReference type="SAM" id="Phobius"/>
    </source>
</evidence>
<gene>
    <name evidence="8" type="ORF">D1639_10020</name>
</gene>